<evidence type="ECO:0000256" key="1">
    <source>
        <dbReference type="SAM" id="Phobius"/>
    </source>
</evidence>
<dbReference type="AlphaFoldDB" id="A0A075GVZ4"/>
<dbReference type="EMBL" id="KF900756">
    <property type="protein sequence ID" value="AIF05988.1"/>
    <property type="molecule type" value="Genomic_DNA"/>
</dbReference>
<dbReference type="InterPro" id="IPR022227">
    <property type="entry name" value="DUF3754"/>
</dbReference>
<keyword evidence="1" id="KW-1133">Transmembrane helix</keyword>
<dbReference type="Pfam" id="PF12576">
    <property type="entry name" value="DUF3754"/>
    <property type="match status" value="1"/>
</dbReference>
<organism evidence="2">
    <name type="scientific">uncultured marine group II/III euryarchaeote KM3_18_D06</name>
    <dbReference type="NCBI Taxonomy" id="1457956"/>
    <lineage>
        <taxon>Archaea</taxon>
        <taxon>Methanobacteriati</taxon>
        <taxon>Methanobacteriota</taxon>
        <taxon>environmental samples</taxon>
    </lineage>
</organism>
<dbReference type="PANTHER" id="PTHR33645:SF11">
    <property type="entry name" value="AMINOPEPTIDASE (DUF3754)"/>
    <property type="match status" value="1"/>
</dbReference>
<proteinExistence type="predicted"/>
<dbReference type="PANTHER" id="PTHR33645">
    <property type="entry name" value="AMINOPEPTIDASE (DUF3754)"/>
    <property type="match status" value="1"/>
</dbReference>
<reference evidence="2" key="1">
    <citation type="journal article" date="2014" name="Genome Biol. Evol.">
        <title>Pangenome evidence for extensive interdomain horizontal transfer affecting lineage core and shell genes in uncultured planktonic thaumarchaeota and euryarchaeota.</title>
        <authorList>
            <person name="Deschamps P."/>
            <person name="Zivanovic Y."/>
            <person name="Moreira D."/>
            <person name="Rodriguez-Valera F."/>
            <person name="Lopez-Garcia P."/>
        </authorList>
    </citation>
    <scope>NUCLEOTIDE SEQUENCE</scope>
</reference>
<sequence length="400" mass="45717">MDGQLSVEGDSRQQYIPVSRAKVKEAVFQLEGIGSETREGLLKVSNMLEAIWHHSTHQGLEKLKSLYELMDPDQDGVPETAGRREFLSKIDSNLVDGNWEEVSDEEMREALEGEDVFPISLNVRFDEFVTMKLYKLGEVTVEDERSSMFGLRKEAVTIEAFDRIIQILEFHDKSWFEEQKRMKHYQGDEGRGLHIRLFKTVPKLDLETIFPNTSPMMRGVDKIKIGAPLIGGLVTVAMKFGPILIGASAGSTSLSLIGGICAALGTYVMKTWMSYQKTREKYQTQVSKDLYFKGQANNAAVLNMIVDLGEEQEVKEALLAYTFLLVEQDKGYNEERLDERIEEWLLDTFNRDIDFEVDDALRKLKEMKLLHSMEDGTLSVTSVEKSLSILDEYWDNIYDY</sequence>
<keyword evidence="1" id="KW-0812">Transmembrane</keyword>
<feature type="transmembrane region" description="Helical" evidence="1">
    <location>
        <begin position="251"/>
        <end position="269"/>
    </location>
</feature>
<keyword evidence="1" id="KW-0472">Membrane</keyword>
<evidence type="ECO:0000313" key="2">
    <source>
        <dbReference type="EMBL" id="AIF05988.1"/>
    </source>
</evidence>
<name>A0A075GVZ4_9EURY</name>
<accession>A0A075GVZ4</accession>
<evidence type="ECO:0008006" key="3">
    <source>
        <dbReference type="Google" id="ProtNLM"/>
    </source>
</evidence>
<protein>
    <recommendedName>
        <fullName evidence="3">DUF3754 domain-containing protein</fullName>
    </recommendedName>
</protein>